<sequence>MIISLEDAKKIYPDATQEDLDGIEKSIRMLTNNPFQNRKVRYKQIRFENETTIAVLGDIQGLRAEDTIQVSGSKWNDGLYVVSNIDGQLINLEGNPRLFTVTDPDAFLTKIEYPADILSGVRKLLTYDAKMRDKVGLKSKTVSRMSETYYDQNSGESVNGYPAALMSFINKYKLLKW</sequence>
<keyword evidence="2" id="KW-1185">Reference proteome</keyword>
<dbReference type="InterPro" id="IPR053746">
    <property type="entry name" value="Viral_HT_Connector_Assembly"/>
</dbReference>
<reference evidence="1 2" key="1">
    <citation type="submission" date="2018-06" db="EMBL/GenBank/DDBJ databases">
        <authorList>
            <consortium name="Pathogen Informatics"/>
            <person name="Doyle S."/>
        </authorList>
    </citation>
    <scope>NUCLEOTIDE SEQUENCE [LARGE SCALE GENOMIC DNA]</scope>
    <source>
        <strain evidence="1 2">NCTC12360</strain>
    </source>
</reference>
<protein>
    <submittedName>
        <fullName evidence="1">Uncharacterized protein</fullName>
    </submittedName>
</protein>
<dbReference type="OrthoDB" id="2045334at2"/>
<name>A0A376H2Z1_ENTGA</name>
<proteinExistence type="predicted"/>
<dbReference type="Gene3D" id="1.10.246.150">
    <property type="match status" value="1"/>
</dbReference>
<dbReference type="AlphaFoldDB" id="A0A376H2Z1"/>
<gene>
    <name evidence="1" type="ORF">NCTC12360_02811</name>
</gene>
<evidence type="ECO:0000313" key="1">
    <source>
        <dbReference type="EMBL" id="STD84282.1"/>
    </source>
</evidence>
<dbReference type="EMBL" id="UFYW01000001">
    <property type="protein sequence ID" value="STD84282.1"/>
    <property type="molecule type" value="Genomic_DNA"/>
</dbReference>
<dbReference type="RefSeq" id="WP_060815351.1">
    <property type="nucleotide sequence ID" value="NZ_JBHULA010000011.1"/>
</dbReference>
<organism evidence="1 2">
    <name type="scientific">Enterococcus gallinarum</name>
    <dbReference type="NCBI Taxonomy" id="1353"/>
    <lineage>
        <taxon>Bacteria</taxon>
        <taxon>Bacillati</taxon>
        <taxon>Bacillota</taxon>
        <taxon>Bacilli</taxon>
        <taxon>Lactobacillales</taxon>
        <taxon>Enterococcaceae</taxon>
        <taxon>Enterococcus</taxon>
    </lineage>
</organism>
<accession>A0A376H2Z1</accession>
<dbReference type="Proteomes" id="UP000254807">
    <property type="component" value="Unassembled WGS sequence"/>
</dbReference>
<evidence type="ECO:0000313" key="2">
    <source>
        <dbReference type="Proteomes" id="UP000254807"/>
    </source>
</evidence>